<name>A0ABY9PZ01_9FIRM</name>
<dbReference type="Proteomes" id="UP001235030">
    <property type="component" value="Chromosome"/>
</dbReference>
<proteinExistence type="predicted"/>
<dbReference type="Gene3D" id="1.20.1270.180">
    <property type="match status" value="1"/>
</dbReference>
<organism evidence="2 3">
    <name type="scientific">Terrisporobacter mayombei</name>
    <dbReference type="NCBI Taxonomy" id="1541"/>
    <lineage>
        <taxon>Bacteria</taxon>
        <taxon>Bacillati</taxon>
        <taxon>Bacillota</taxon>
        <taxon>Clostridia</taxon>
        <taxon>Peptostreptococcales</taxon>
        <taxon>Peptostreptococcaceae</taxon>
        <taxon>Terrisporobacter</taxon>
    </lineage>
</organism>
<evidence type="ECO:0000313" key="3">
    <source>
        <dbReference type="Proteomes" id="UP001235030"/>
    </source>
</evidence>
<evidence type="ECO:0000313" key="2">
    <source>
        <dbReference type="EMBL" id="WMT80948.1"/>
    </source>
</evidence>
<sequence>MKKISVLLILLSTLITGCSKNKESDSFERYMEEGKRAIASDEYEVASKFFSLATKENNEDTEAKALYNQSNNLVEVLQSIEDEKYDVAIQLCDTVEKISSKSSIIKDVAKSLKEECNTLLKKSKEDSEEEINTNTTISKKTYYLDSLNAIEENYKYAYDDFISEVELSEMLGKEYSQWDKILNEIWSVLKEQLPDEEIKGLTRNQKTWIKTKEADADFAQEEGGTGTLGLEMKADSLLQSTKERCYYLVYNYMI</sequence>
<dbReference type="EMBL" id="CP101637">
    <property type="protein sequence ID" value="WMT80948.1"/>
    <property type="molecule type" value="Genomic_DNA"/>
</dbReference>
<dbReference type="PANTHER" id="PTHR39176">
    <property type="entry name" value="PERIPLASMIC PROTEIN-RELATED"/>
    <property type="match status" value="1"/>
</dbReference>
<keyword evidence="3" id="KW-1185">Reference proteome</keyword>
<dbReference type="PROSITE" id="PS51257">
    <property type="entry name" value="PROKAR_LIPOPROTEIN"/>
    <property type="match status" value="1"/>
</dbReference>
<accession>A0ABY9PZ01</accession>
<reference evidence="2 3" key="1">
    <citation type="submission" date="2022-07" db="EMBL/GenBank/DDBJ databases">
        <title>Genome sequence of Terrisporobacter mayombei DSM6539.</title>
        <authorList>
            <person name="Boeer T."/>
            <person name="Bengelsdorf F.R."/>
            <person name="Daniel R."/>
            <person name="Poehlein A."/>
        </authorList>
    </citation>
    <scope>NUCLEOTIDE SEQUENCE [LARGE SCALE GENOMIC DNA]</scope>
    <source>
        <strain evidence="2 3">DSM 6539</strain>
    </source>
</reference>
<dbReference type="PANTHER" id="PTHR39176:SF1">
    <property type="entry name" value="PERIPLASMIC PROTEIN"/>
    <property type="match status" value="1"/>
</dbReference>
<feature type="domain" description="Lysozyme inhibitor LprI-like N-terminal" evidence="1">
    <location>
        <begin position="164"/>
        <end position="248"/>
    </location>
</feature>
<dbReference type="InterPro" id="IPR009739">
    <property type="entry name" value="LprI-like_N"/>
</dbReference>
<dbReference type="RefSeq" id="WP_228103141.1">
    <property type="nucleotide sequence ID" value="NZ_CP101637.1"/>
</dbReference>
<gene>
    <name evidence="2" type="ORF">TEMA_12760</name>
</gene>
<dbReference type="Pfam" id="PF07007">
    <property type="entry name" value="LprI"/>
    <property type="match status" value="1"/>
</dbReference>
<protein>
    <recommendedName>
        <fullName evidence="1">Lysozyme inhibitor LprI-like N-terminal domain-containing protein</fullName>
    </recommendedName>
</protein>
<evidence type="ECO:0000259" key="1">
    <source>
        <dbReference type="Pfam" id="PF07007"/>
    </source>
</evidence>